<gene>
    <name evidence="2" type="ORF">SAY86_013343</name>
</gene>
<protein>
    <submittedName>
        <fullName evidence="2">Uncharacterized protein</fullName>
    </submittedName>
</protein>
<dbReference type="PANTHER" id="PTHR34287:SF2">
    <property type="match status" value="1"/>
</dbReference>
<comment type="caution">
    <text evidence="2">The sequence shown here is derived from an EMBL/GenBank/DDBJ whole genome shotgun (WGS) entry which is preliminary data.</text>
</comment>
<dbReference type="EMBL" id="JAXQNO010000007">
    <property type="protein sequence ID" value="KAK4795349.1"/>
    <property type="molecule type" value="Genomic_DNA"/>
</dbReference>
<dbReference type="AlphaFoldDB" id="A0AAN7R808"/>
<feature type="region of interest" description="Disordered" evidence="1">
    <location>
        <begin position="22"/>
        <end position="48"/>
    </location>
</feature>
<sequence length="152" mass="16628">MIFYSFGMTSHLLLSVSSSSSNMSESSSSPAPPSSSSSKEPTTTITALLPPDSSIQIVPKSVSDRLLGKFFDASQFDFNYEQSSLWSPPLQRTAFIGYSSPGNLREKVSSSSTTKSKGTKQRKKGLNWRRYLRLSLKNGVIFPSLFNIGSRG</sequence>
<feature type="compositionally biased region" description="Low complexity" evidence="1">
    <location>
        <begin position="22"/>
        <end position="38"/>
    </location>
</feature>
<feature type="region of interest" description="Disordered" evidence="1">
    <location>
        <begin position="103"/>
        <end position="124"/>
    </location>
</feature>
<evidence type="ECO:0000313" key="2">
    <source>
        <dbReference type="EMBL" id="KAK4795349.1"/>
    </source>
</evidence>
<evidence type="ECO:0000256" key="1">
    <source>
        <dbReference type="SAM" id="MobiDB-lite"/>
    </source>
</evidence>
<proteinExistence type="predicted"/>
<dbReference type="Proteomes" id="UP001346149">
    <property type="component" value="Unassembled WGS sequence"/>
</dbReference>
<dbReference type="PANTHER" id="PTHR34287">
    <property type="entry name" value="OS06G0551500 PROTEIN-RELATED"/>
    <property type="match status" value="1"/>
</dbReference>
<keyword evidence="3" id="KW-1185">Reference proteome</keyword>
<accession>A0AAN7R808</accession>
<name>A0AAN7R808_TRANT</name>
<organism evidence="2 3">
    <name type="scientific">Trapa natans</name>
    <name type="common">Water chestnut</name>
    <dbReference type="NCBI Taxonomy" id="22666"/>
    <lineage>
        <taxon>Eukaryota</taxon>
        <taxon>Viridiplantae</taxon>
        <taxon>Streptophyta</taxon>
        <taxon>Embryophyta</taxon>
        <taxon>Tracheophyta</taxon>
        <taxon>Spermatophyta</taxon>
        <taxon>Magnoliopsida</taxon>
        <taxon>eudicotyledons</taxon>
        <taxon>Gunneridae</taxon>
        <taxon>Pentapetalae</taxon>
        <taxon>rosids</taxon>
        <taxon>malvids</taxon>
        <taxon>Myrtales</taxon>
        <taxon>Lythraceae</taxon>
        <taxon>Trapa</taxon>
    </lineage>
</organism>
<reference evidence="2 3" key="1">
    <citation type="journal article" date="2023" name="Hortic Res">
        <title>Pangenome of water caltrop reveals structural variations and asymmetric subgenome divergence after allopolyploidization.</title>
        <authorList>
            <person name="Zhang X."/>
            <person name="Chen Y."/>
            <person name="Wang L."/>
            <person name="Yuan Y."/>
            <person name="Fang M."/>
            <person name="Shi L."/>
            <person name="Lu R."/>
            <person name="Comes H.P."/>
            <person name="Ma Y."/>
            <person name="Chen Y."/>
            <person name="Huang G."/>
            <person name="Zhou Y."/>
            <person name="Zheng Z."/>
            <person name="Qiu Y."/>
        </authorList>
    </citation>
    <scope>NUCLEOTIDE SEQUENCE [LARGE SCALE GENOMIC DNA]</scope>
    <source>
        <strain evidence="2">F231</strain>
    </source>
</reference>
<evidence type="ECO:0000313" key="3">
    <source>
        <dbReference type="Proteomes" id="UP001346149"/>
    </source>
</evidence>